<protein>
    <recommendedName>
        <fullName evidence="3">4a-hydroxytetrahydrobiopterin dehydratase</fullName>
        <ecNumber evidence="3">4.2.1.96</ecNumber>
    </recommendedName>
</protein>
<dbReference type="Gene3D" id="3.30.1360.20">
    <property type="entry name" value="Transcriptional coactivator/pterin dehydratase"/>
    <property type="match status" value="1"/>
</dbReference>
<dbReference type="PANTHER" id="PTHR12599">
    <property type="entry name" value="PTERIN-4-ALPHA-CARBINOLAMINE DEHYDRATASE"/>
    <property type="match status" value="1"/>
</dbReference>
<dbReference type="InterPro" id="IPR036428">
    <property type="entry name" value="PCD_sf"/>
</dbReference>
<organism evidence="5 6">
    <name type="scientific">Maribellus comscasis</name>
    <dbReference type="NCBI Taxonomy" id="2681766"/>
    <lineage>
        <taxon>Bacteria</taxon>
        <taxon>Pseudomonadati</taxon>
        <taxon>Bacteroidota</taxon>
        <taxon>Bacteroidia</taxon>
        <taxon>Marinilabiliales</taxon>
        <taxon>Prolixibacteraceae</taxon>
        <taxon>Maribellus</taxon>
    </lineage>
</organism>
<dbReference type="GO" id="GO:0008124">
    <property type="term" value="F:4-alpha-hydroxytetrahydrobiopterin dehydratase activity"/>
    <property type="evidence" value="ECO:0007669"/>
    <property type="project" value="UniProtKB-EC"/>
</dbReference>
<dbReference type="RefSeq" id="WP_158869860.1">
    <property type="nucleotide sequence ID" value="NZ_CP046401.1"/>
</dbReference>
<proteinExistence type="inferred from homology"/>
<evidence type="ECO:0000256" key="3">
    <source>
        <dbReference type="ARBA" id="ARBA00013252"/>
    </source>
</evidence>
<accession>A0A6I6JVU5</accession>
<evidence type="ECO:0000256" key="2">
    <source>
        <dbReference type="ARBA" id="ARBA00006472"/>
    </source>
</evidence>
<dbReference type="EC" id="4.2.1.96" evidence="3"/>
<dbReference type="Pfam" id="PF01329">
    <property type="entry name" value="Pterin_4a"/>
    <property type="match status" value="1"/>
</dbReference>
<dbReference type="EMBL" id="CP046401">
    <property type="protein sequence ID" value="QGY46711.1"/>
    <property type="molecule type" value="Genomic_DNA"/>
</dbReference>
<reference evidence="5 6" key="1">
    <citation type="submission" date="2019-11" db="EMBL/GenBank/DDBJ databases">
        <authorList>
            <person name="Zheng R.K."/>
            <person name="Sun C.M."/>
        </authorList>
    </citation>
    <scope>NUCLEOTIDE SEQUENCE [LARGE SCALE GENOMIC DNA]</scope>
    <source>
        <strain evidence="5 6">WC007</strain>
    </source>
</reference>
<dbReference type="InterPro" id="IPR001533">
    <property type="entry name" value="Pterin_deHydtase"/>
</dbReference>
<gene>
    <name evidence="5" type="ORF">GM418_24555</name>
</gene>
<comment type="similarity">
    <text evidence="2">Belongs to the pterin-4-alpha-carbinolamine dehydratase family.</text>
</comment>
<dbReference type="SUPFAM" id="SSF55248">
    <property type="entry name" value="PCD-like"/>
    <property type="match status" value="1"/>
</dbReference>
<evidence type="ECO:0000256" key="1">
    <source>
        <dbReference type="ARBA" id="ARBA00001554"/>
    </source>
</evidence>
<dbReference type="Proteomes" id="UP000428260">
    <property type="component" value="Chromosome"/>
</dbReference>
<evidence type="ECO:0000313" key="5">
    <source>
        <dbReference type="EMBL" id="QGY46711.1"/>
    </source>
</evidence>
<dbReference type="CDD" id="cd00488">
    <property type="entry name" value="PCD_DCoH"/>
    <property type="match status" value="1"/>
</dbReference>
<dbReference type="PANTHER" id="PTHR12599:SF0">
    <property type="entry name" value="PTERIN-4-ALPHA-CARBINOLAMINE DEHYDRATASE"/>
    <property type="match status" value="1"/>
</dbReference>
<evidence type="ECO:0000256" key="4">
    <source>
        <dbReference type="ARBA" id="ARBA00023239"/>
    </source>
</evidence>
<dbReference type="GO" id="GO:0006729">
    <property type="term" value="P:tetrahydrobiopterin biosynthetic process"/>
    <property type="evidence" value="ECO:0007669"/>
    <property type="project" value="InterPro"/>
</dbReference>
<name>A0A6I6JVU5_9BACT</name>
<sequence>MSWKEKERYLEKEFTFSNFVEAVRFVDKIVPMAEEINHHPDILIHSYKKVKIMLFTHSENKITNKDYSLAKKIDEIYLTPTQF</sequence>
<comment type="catalytic activity">
    <reaction evidence="1">
        <text>(4aS,6R)-4a-hydroxy-L-erythro-5,6,7,8-tetrahydrobiopterin = (6R)-L-erythro-6,7-dihydrobiopterin + H2O</text>
        <dbReference type="Rhea" id="RHEA:11920"/>
        <dbReference type="ChEBI" id="CHEBI:15377"/>
        <dbReference type="ChEBI" id="CHEBI:15642"/>
        <dbReference type="ChEBI" id="CHEBI:43120"/>
        <dbReference type="EC" id="4.2.1.96"/>
    </reaction>
</comment>
<keyword evidence="6" id="KW-1185">Reference proteome</keyword>
<dbReference type="KEGG" id="mcos:GM418_24555"/>
<keyword evidence="4 5" id="KW-0456">Lyase</keyword>
<dbReference type="NCBIfam" id="NF002017">
    <property type="entry name" value="PRK00823.1-2"/>
    <property type="match status" value="1"/>
</dbReference>
<dbReference type="AlphaFoldDB" id="A0A6I6JVU5"/>
<evidence type="ECO:0000313" key="6">
    <source>
        <dbReference type="Proteomes" id="UP000428260"/>
    </source>
</evidence>